<dbReference type="PANTHER" id="PTHR34002">
    <property type="entry name" value="BLR1656 PROTEIN"/>
    <property type="match status" value="1"/>
</dbReference>
<keyword evidence="2" id="KW-0326">Glycosidase</keyword>
<comment type="caution">
    <text evidence="4">The sequence shown here is derived from an EMBL/GenBank/DDBJ whole genome shotgun (WGS) entry which is preliminary data.</text>
</comment>
<dbReference type="SUPFAM" id="SSF49899">
    <property type="entry name" value="Concanavalin A-like lectins/glucanases"/>
    <property type="match status" value="1"/>
</dbReference>
<evidence type="ECO:0000256" key="2">
    <source>
        <dbReference type="RuleBase" id="RU361163"/>
    </source>
</evidence>
<sequence>MVHFALATAFLALSSVVSASPTPGNDGVNLEKRFNVLSGQWDTENIVCFVLISHRRITLMHLQGNGQYILYNNLFGAKDPGTSGSQTTQAVSYSGTTIRWGTKYSWSGNPGNVKSYANVALQKGLNKKVNAIKSIPTSWQWTYSAASGGLVADVAYDLWLSNVPNSGTASKDSTVEIMIWLSNRRAGPAGSQIATANVGGVNWKLFKGTVGTWTVYSFVAPSELTNFKTDLKPFFTYLGSAQKLNLNQYLVALQAGTEPFIGMYKSASAYCCSG</sequence>
<dbReference type="EMBL" id="CAJNJQ010001457">
    <property type="protein sequence ID" value="CAE7139215.1"/>
    <property type="molecule type" value="Genomic_DNA"/>
</dbReference>
<dbReference type="GO" id="GO:0008810">
    <property type="term" value="F:cellulase activity"/>
    <property type="evidence" value="ECO:0007669"/>
    <property type="project" value="InterPro"/>
</dbReference>
<keyword evidence="3" id="KW-0732">Signal</keyword>
<reference evidence="4" key="1">
    <citation type="submission" date="2021-01" db="EMBL/GenBank/DDBJ databases">
        <authorList>
            <person name="Kaushik A."/>
        </authorList>
    </citation>
    <scope>NUCLEOTIDE SEQUENCE</scope>
    <source>
        <strain evidence="5">AG5</strain>
        <strain evidence="4">Type strain: AG8-Rh-89/</strain>
    </source>
</reference>
<feature type="signal peptide" evidence="3">
    <location>
        <begin position="1"/>
        <end position="19"/>
    </location>
</feature>
<name>A0A8H3AHA4_9AGAM</name>
<dbReference type="Gene3D" id="2.60.120.180">
    <property type="match status" value="1"/>
</dbReference>
<accession>A0A8H3AHA4</accession>
<protein>
    <recommendedName>
        <fullName evidence="7">Glycoside hydrolase family 12 protein</fullName>
    </recommendedName>
</protein>
<evidence type="ECO:0000313" key="6">
    <source>
        <dbReference type="Proteomes" id="UP000663850"/>
    </source>
</evidence>
<proteinExistence type="inferred from homology"/>
<dbReference type="InterPro" id="IPR002594">
    <property type="entry name" value="GH12"/>
</dbReference>
<evidence type="ECO:0000256" key="1">
    <source>
        <dbReference type="ARBA" id="ARBA00005519"/>
    </source>
</evidence>
<dbReference type="Proteomes" id="UP000663850">
    <property type="component" value="Unassembled WGS sequence"/>
</dbReference>
<dbReference type="Proteomes" id="UP000663827">
    <property type="component" value="Unassembled WGS sequence"/>
</dbReference>
<dbReference type="GO" id="GO:0000272">
    <property type="term" value="P:polysaccharide catabolic process"/>
    <property type="evidence" value="ECO:0007669"/>
    <property type="project" value="UniProtKB-KW"/>
</dbReference>
<keyword evidence="2" id="KW-0119">Carbohydrate metabolism</keyword>
<dbReference type="EMBL" id="CAJMWZ010000584">
    <property type="protein sequence ID" value="CAE6421708.1"/>
    <property type="molecule type" value="Genomic_DNA"/>
</dbReference>
<evidence type="ECO:0000256" key="3">
    <source>
        <dbReference type="SAM" id="SignalP"/>
    </source>
</evidence>
<evidence type="ECO:0000313" key="5">
    <source>
        <dbReference type="EMBL" id="CAE7139215.1"/>
    </source>
</evidence>
<keyword evidence="2" id="KW-0624">Polysaccharide degradation</keyword>
<keyword evidence="2" id="KW-0378">Hydrolase</keyword>
<comment type="similarity">
    <text evidence="1 2">Belongs to the glycosyl hydrolase 12 (cellulase H) family.</text>
</comment>
<evidence type="ECO:0008006" key="7">
    <source>
        <dbReference type="Google" id="ProtNLM"/>
    </source>
</evidence>
<organism evidence="4 6">
    <name type="scientific">Rhizoctonia solani</name>
    <dbReference type="NCBI Taxonomy" id="456999"/>
    <lineage>
        <taxon>Eukaryota</taxon>
        <taxon>Fungi</taxon>
        <taxon>Dikarya</taxon>
        <taxon>Basidiomycota</taxon>
        <taxon>Agaricomycotina</taxon>
        <taxon>Agaricomycetes</taxon>
        <taxon>Cantharellales</taxon>
        <taxon>Ceratobasidiaceae</taxon>
        <taxon>Rhizoctonia</taxon>
    </lineage>
</organism>
<dbReference type="InterPro" id="IPR013319">
    <property type="entry name" value="GH11/12"/>
</dbReference>
<gene>
    <name evidence="4" type="ORF">RDB_LOCUS10545</name>
    <name evidence="5" type="ORF">RDB_LOCUS72518</name>
</gene>
<evidence type="ECO:0000313" key="4">
    <source>
        <dbReference type="EMBL" id="CAE6421708.1"/>
    </source>
</evidence>
<dbReference type="InterPro" id="IPR013320">
    <property type="entry name" value="ConA-like_dom_sf"/>
</dbReference>
<dbReference type="Pfam" id="PF01670">
    <property type="entry name" value="Glyco_hydro_12"/>
    <property type="match status" value="1"/>
</dbReference>
<dbReference type="PANTHER" id="PTHR34002:SF9">
    <property type="entry name" value="XYLOGLUCAN-SPECIFIC ENDO-BETA-1,4-GLUCANASE A"/>
    <property type="match status" value="1"/>
</dbReference>
<dbReference type="AlphaFoldDB" id="A0A8H3AHA4"/>
<feature type="chain" id="PRO_5036265408" description="Glycoside hydrolase family 12 protein" evidence="3">
    <location>
        <begin position="20"/>
        <end position="274"/>
    </location>
</feature>